<proteinExistence type="predicted"/>
<dbReference type="InterPro" id="IPR029856">
    <property type="entry name" value="AMBP"/>
</dbReference>
<evidence type="ECO:0000256" key="3">
    <source>
        <dbReference type="ARBA" id="ARBA00022690"/>
    </source>
</evidence>
<feature type="domain" description="BPTI/Kunitz inhibitor" evidence="10">
    <location>
        <begin position="1998"/>
        <end position="2048"/>
    </location>
</feature>
<feature type="compositionally biased region" description="Low complexity" evidence="8">
    <location>
        <begin position="1480"/>
        <end position="1489"/>
    </location>
</feature>
<dbReference type="CDD" id="cd22630">
    <property type="entry name" value="Kunitz_collagen_alpha6_VI"/>
    <property type="match status" value="1"/>
</dbReference>
<feature type="compositionally biased region" description="Low complexity" evidence="8">
    <location>
        <begin position="1240"/>
        <end position="1259"/>
    </location>
</feature>
<feature type="compositionally biased region" description="Low complexity" evidence="8">
    <location>
        <begin position="1023"/>
        <end position="1046"/>
    </location>
</feature>
<keyword evidence="5" id="KW-0677">Repeat</keyword>
<feature type="domain" description="Ig-like" evidence="11">
    <location>
        <begin position="2878"/>
        <end position="2970"/>
    </location>
</feature>
<evidence type="ECO:0000256" key="6">
    <source>
        <dbReference type="ARBA" id="ARBA00023157"/>
    </source>
</evidence>
<dbReference type="SUPFAM" id="SSF82895">
    <property type="entry name" value="TSP-1 type 1 repeat"/>
    <property type="match status" value="7"/>
</dbReference>
<dbReference type="InterPro" id="IPR010294">
    <property type="entry name" value="ADAMTS_spacer1"/>
</dbReference>
<dbReference type="CDD" id="cd00109">
    <property type="entry name" value="Kunitz-type"/>
    <property type="match status" value="7"/>
</dbReference>
<dbReference type="PRINTS" id="PR01857">
    <property type="entry name" value="ADAMTSFAMILY"/>
</dbReference>
<dbReference type="InterPro" id="IPR013783">
    <property type="entry name" value="Ig-like_fold"/>
</dbReference>
<dbReference type="InterPro" id="IPR002223">
    <property type="entry name" value="Kunitz_BPTI"/>
</dbReference>
<feature type="domain" description="BPTI/Kunitz inhibitor" evidence="10">
    <location>
        <begin position="2116"/>
        <end position="2166"/>
    </location>
</feature>
<feature type="signal peptide" evidence="9">
    <location>
        <begin position="1"/>
        <end position="25"/>
    </location>
</feature>
<dbReference type="SMART" id="SM00409">
    <property type="entry name" value="IG"/>
    <property type="match status" value="3"/>
</dbReference>
<reference evidence="15" key="1">
    <citation type="submission" date="2025-08" db="UniProtKB">
        <authorList>
            <consortium name="RefSeq"/>
        </authorList>
    </citation>
    <scope>IDENTIFICATION</scope>
    <source>
        <tissue evidence="15">Thorax and Abdomen</tissue>
    </source>
</reference>
<feature type="compositionally biased region" description="Low complexity" evidence="8">
    <location>
        <begin position="1395"/>
        <end position="1469"/>
    </location>
</feature>
<dbReference type="SMART" id="SM00408">
    <property type="entry name" value="IGc2"/>
    <property type="match status" value="3"/>
</dbReference>
<dbReference type="Pfam" id="PF00090">
    <property type="entry name" value="TSP_1"/>
    <property type="match status" value="1"/>
</dbReference>
<feature type="compositionally biased region" description="Polar residues" evidence="8">
    <location>
        <begin position="1490"/>
        <end position="1507"/>
    </location>
</feature>
<dbReference type="Gene3D" id="2.60.120.830">
    <property type="match status" value="1"/>
</dbReference>
<dbReference type="InterPro" id="IPR036880">
    <property type="entry name" value="Kunitz_BPTI_sf"/>
</dbReference>
<dbReference type="PROSITE" id="PS50835">
    <property type="entry name" value="IG_LIKE"/>
    <property type="match status" value="3"/>
</dbReference>
<feature type="domain" description="WAP" evidence="13">
    <location>
        <begin position="2705"/>
        <end position="2750"/>
    </location>
</feature>
<feature type="compositionally biased region" description="Low complexity" evidence="8">
    <location>
        <begin position="1508"/>
        <end position="1523"/>
    </location>
</feature>
<dbReference type="PROSITE" id="PS50900">
    <property type="entry name" value="PLAC"/>
    <property type="match status" value="1"/>
</dbReference>
<sequence length="3210" mass="348370">MDRRRDWSLVLLIFILASHIPHAPASHHHIKLRHDRHRRQHGESYLPPHFVLDTDEQETGTWGSWSTPSSCSRSCGGGVAYQTRRCNDVDPDGTKRCTGAKKRFFSCNIRDCPEPANDFRAEQCAAYDKTPVNGVLYEWVPYTGASNKCELNCKPRRERFYYRLKFKVTDGTPCVSGQNDVCVEGKCMPVGCDMMLGSGAKEDKCRECGGDNSACDTFHGVVANDNLKIGYNDILLIPAGATNIAISELRPSNNYLAIRNSTGHYYLNGNRTIDFPRSFKFAGTVFRYERRPTEIMTADMVTALGPTNQTIYIVLLKQGKNVGVDYEYSISKRFSNSSDAESYTWVEEEFSDCSSTCGGGFQSRLVKCVRRGDNEEVDANLCDQQLEPVSNVSCGEEACPPEWVIGDWGPCSKACGLGGEQTREIKCEQIISGGIPSLVDDTRCLKTIGPKGIEIQECNKDVPCPQWHKGPWKPCDRLCGQGKERRKITCYKKVDGKIIVLPDSACPEERPESEKDCELRPCAGIDWVVSKWSGCDNKCGLTQETRTVSCVSLDDKIYPNEKCNPETKPELVRSCSAQEKCNYQWYATQWSECSVECGTGIATRKVFCATSDPELSCVTKVEDEKCDPSTRYNDTQECTAEVKECKGEWFSGPWSECSKPCGGGDKTRKVICMKDNKVVPSKDNCREDEFMLASDNCNEKACEQDQVIPEERGKPNAPTDIEEDEECEDYEDDEFISVNQDLGIQQSRNNDEIESSGSGLEDMMMSDDSNALPPIPGPLGDTTEHNDYFDEEGSGSGFSSSFTDDWNSSTTSNLDYGTQTTNMYSSLETSTSDTSLESYGTSETINLDTKASAELDKVVSTKSTEQTISTKASVTSKSPVTTKPENPQPAVLPFEVAPPDVTEPPETTEKSTLPESTTLSAGISSSTRASDSSSTVETTEASDSTVVSSSDETKPSTTLEPSGSEMSSLSSQEASTSSEAGITNRTVSETTVSSDLDTSEESSTNATESTSAGTMESFGSNITLTSSSDKTSTDATVVSSTTDSLTPGKTSIDTTTVSSSEATASSDLTTIGSAGTETKESSESGTIESSGTHSTMSAGTVSTVSTSSETSVASTSDTTGTSETINLDTKASTELDKGVSTKSTEQTISTKASVTSKSPVTTKPENPQPAVLPFEVAPPDVTEPPETTEKSTLPESTTLSAGISSSTRASDSSSTVETTEASDSTVVSSSDETKPSTTLEPSGSEMSSLSSQEASTSSEAGITIRTVSETTVSSDLDTSEESSTNATESTSAGTMESFGSNITLTSSSDKTSTDATVLSSAGTTVTSDTTIKASTSSQIVVSTDSDTIKTSSTDITSARTIVSTSSETSVSDSDIKETFGTNTTMSASIISTALTSSETTVLSSSDTTESSSSESMEPLSSSTPVSSSFQTTELSGSETTESSIPDTSLSSGSETLESSTPDTSVSPSSEATLSSGSGGTVSASSTTMSQSTEFGITSITDGTVTGSTETSKQSTGTVTTTESDVTITYSETTVSGEIDITTESDITSDTTESGVTETDYDLDTTEQSHITEIFTVIGHSDQTLRRRLKCKPKKPKTCKTSPFGCCYDGVKPATGPFGRGCFIPKTCNETKYGCCPDGVSPATGKNNEGCPDSHCSDTLFGCCPDKVTPAEGNDYEGCEIPCNGTEFGCCLDGKTAAAGEDNFGCCNITTYGCCPNGIEPASGPDGEGCEEGETTSTITTPAKETTTEITSEVTDEQTTYTPTTTTEIAKSCEGSKFGCCPNNETSATGENCEGCNIINAENCTASDYKCCPTACQNSKFGCCVDGLTPAHGPNMEGCCLTTLYGCCPDNIQNAKGPNLNGCGCQNSKYGCCPDNTTTALGSNNEGCGCEYAPHGCCPDRLNVAHGPDFEGCPCHTYQFGCCPDGISFAKGPLKQGCGCENTKFNCCSDGLTPAKGPNYAGCTCDVSKYGCCPDGIEEAQGENFEGCHRVLLSPAAICTLNEDKGPCMKWSVKWYYNVSNGMCQKFWYGGCEGNENRFHTQQECKNTCVEPKGRDVCFLPKVVGPCDGYYPTWYYDTDRKQCAQFIYGGCLGNANKFNSKEDCEELCVVPDDDDRCEQPNEPGPCEGNFTRWYFNAESSSCEEFNYGGCRGNENNFQTEISCKQQCVIPRLDRVRDVCNLEKEPGPCPGSLLRWYYDAKHKSCRQFVYGGCKGNGNKFRTYAACEQRCPHREQDSCLLPAIIGECFNYTQRWYYDSTEKHCRRFYYGGCGGNGNNFETEHDCIHRCESSSLMPAPTVDEFRREYCFLPENHGPCRMESVRWYYDSRSGICQQFYYGGCQSNGNNFGTVEECENQCGNVQDPCDLPAIVGPCRGSIRQYYYDRRTDMCHEFAFGGCQGNKNRFEDKKSCEQRCRKTTDATTLVTLPATPRTRVDPESSSCFAPLDFGPCRDNITAFYYDAESQTCQAFLYGGCEGNANRFQSLEQCERVCGSFRGQDVCNLPLDPGPCNGLFPRFFYDSKTRECHSFMYGGCLGNGNRFTFQYECESVCVHREEPPAPGNRTTYDNTAICLEPVNSGYYGGSGHYKRFYYDDERLDCIAFIYQGSGGNLNRFKSRESCLKTCSKTNEVGPEFKYPEDSCINAQKECNEIRCQYGMVARVDEQNCERCSCVDPCLPVKCQEGSKCVITSVLRGESAVYQGTCESLPTVTKPGMCPAVVNGASCQEECDSDAECPEDLKCCPSSCGSSCLKPAAAVQPVPVQPVPTEPLPTPPPVPAVTTIPNSQLVPAVIEQPKEPKLRAEQGSYVIMKCVAIGNPRPVISWRRGVTLIDNSMGRHSINDDGSLQIVGLYSADAGIYTCTAHNRLAAPVRIQYELDITDPRANRSSTIFGKPNYRVTVSLNSPAYLKCFVMGWPRPIVNWWHEGEMISLADDVYELQRDYALKIHTVSLANLGIYTCQAYNGVGKAASWSVTLQAPGPVINVKPEYERYIKYLIDPSRLSSPVRTRIPDYPQNRPMRTKAPVSQTYAPIYPPSQAPYILTVNITEPPPAIVLDKYTVPVKVNVTAEDGQFPVGSDFSILCNVYGYPIPTVQWYKDDRLIQTTEKIKIVEANRLSISYAQKNDSGKYRCEAANQYSSDSDSVDIVVSGIYIHPTCQDNLFLANCGLIVKGKFCHHPWYARFCCRSCTEAGQLPPRGPHLNETSRKRRSILSTP</sequence>
<dbReference type="InterPro" id="IPR003598">
    <property type="entry name" value="Ig_sub2"/>
</dbReference>
<dbReference type="RefSeq" id="XP_046586722.1">
    <property type="nucleotide sequence ID" value="XM_046730766.1"/>
</dbReference>
<feature type="compositionally biased region" description="Low complexity" evidence="8">
    <location>
        <begin position="1342"/>
        <end position="1355"/>
    </location>
</feature>
<feature type="compositionally biased region" description="Low complexity" evidence="8">
    <location>
        <begin position="825"/>
        <end position="838"/>
    </location>
</feature>
<feature type="compositionally biased region" description="Basic residues" evidence="8">
    <location>
        <begin position="3201"/>
        <end position="3210"/>
    </location>
</feature>
<dbReference type="SMART" id="SM00131">
    <property type="entry name" value="KU"/>
    <property type="match status" value="10"/>
</dbReference>
<dbReference type="InterPro" id="IPR036645">
    <property type="entry name" value="Elafin-like_sf"/>
</dbReference>
<dbReference type="Pfam" id="PF13927">
    <property type="entry name" value="Ig_3"/>
    <property type="match status" value="1"/>
</dbReference>
<evidence type="ECO:0000259" key="10">
    <source>
        <dbReference type="PROSITE" id="PS50279"/>
    </source>
</evidence>
<dbReference type="InterPro" id="IPR020901">
    <property type="entry name" value="Prtase_inh_Kunz-CS"/>
</dbReference>
<evidence type="ECO:0000256" key="5">
    <source>
        <dbReference type="ARBA" id="ARBA00022737"/>
    </source>
</evidence>
<dbReference type="Pfam" id="PF05986">
    <property type="entry name" value="ADAMTS_spacer1"/>
    <property type="match status" value="1"/>
</dbReference>
<feature type="domain" description="BPTI/Kunitz inhibitor" evidence="10">
    <location>
        <begin position="2305"/>
        <end position="2355"/>
    </location>
</feature>
<dbReference type="Gene3D" id="4.10.410.10">
    <property type="entry name" value="Pancreatic trypsin inhibitor Kunitz domain"/>
    <property type="match status" value="10"/>
</dbReference>
<dbReference type="Pfam" id="PF00095">
    <property type="entry name" value="WAP"/>
    <property type="match status" value="1"/>
</dbReference>
<dbReference type="GeneID" id="107219523"/>
<dbReference type="PROSITE" id="PS50092">
    <property type="entry name" value="TSP1"/>
    <property type="match status" value="6"/>
</dbReference>
<feature type="compositionally biased region" description="Low complexity" evidence="8">
    <location>
        <begin position="1053"/>
        <end position="1076"/>
    </location>
</feature>
<gene>
    <name evidence="15" type="primary">LOC107219523</name>
</gene>
<feature type="compositionally biased region" description="Low complexity" evidence="8">
    <location>
        <begin position="1266"/>
        <end position="1294"/>
    </location>
</feature>
<accession>A0ABM3FFB1</accession>
<evidence type="ECO:0000256" key="2">
    <source>
        <dbReference type="ARBA" id="ARBA00022525"/>
    </source>
</evidence>
<dbReference type="SMART" id="SM00217">
    <property type="entry name" value="WAP"/>
    <property type="match status" value="1"/>
</dbReference>
<feature type="region of interest" description="Disordered" evidence="8">
    <location>
        <begin position="1395"/>
        <end position="1523"/>
    </location>
</feature>
<keyword evidence="4 9" id="KW-0732">Signal</keyword>
<keyword evidence="14" id="KW-1185">Reference proteome</keyword>
<name>A0ABM3FFB1_NEOLC</name>
<feature type="compositionally biased region" description="Polar residues" evidence="8">
    <location>
        <begin position="737"/>
        <end position="748"/>
    </location>
</feature>
<organism evidence="14 15">
    <name type="scientific">Neodiprion lecontei</name>
    <name type="common">Redheaded pine sawfly</name>
    <dbReference type="NCBI Taxonomy" id="441921"/>
    <lineage>
        <taxon>Eukaryota</taxon>
        <taxon>Metazoa</taxon>
        <taxon>Ecdysozoa</taxon>
        <taxon>Arthropoda</taxon>
        <taxon>Hexapoda</taxon>
        <taxon>Insecta</taxon>
        <taxon>Pterygota</taxon>
        <taxon>Neoptera</taxon>
        <taxon>Endopterygota</taxon>
        <taxon>Hymenoptera</taxon>
        <taxon>Tenthredinoidea</taxon>
        <taxon>Diprionidae</taxon>
        <taxon>Diprioninae</taxon>
        <taxon>Neodiprion</taxon>
    </lineage>
</organism>
<dbReference type="SUPFAM" id="SSF48726">
    <property type="entry name" value="Immunoglobulin"/>
    <property type="match status" value="3"/>
</dbReference>
<feature type="compositionally biased region" description="Low complexity" evidence="8">
    <location>
        <begin position="960"/>
        <end position="979"/>
    </location>
</feature>
<feature type="domain" description="Ig-like" evidence="11">
    <location>
        <begin position="2785"/>
        <end position="2876"/>
    </location>
</feature>
<dbReference type="InterPro" id="IPR000884">
    <property type="entry name" value="TSP1_rpt"/>
</dbReference>
<evidence type="ECO:0000256" key="9">
    <source>
        <dbReference type="SAM" id="SignalP"/>
    </source>
</evidence>
<dbReference type="PROSITE" id="PS51390">
    <property type="entry name" value="WAP"/>
    <property type="match status" value="1"/>
</dbReference>
<feature type="compositionally biased region" description="Low complexity" evidence="8">
    <location>
        <begin position="1083"/>
        <end position="1119"/>
    </location>
</feature>
<dbReference type="Proteomes" id="UP000829291">
    <property type="component" value="Chromosome 2"/>
</dbReference>
<feature type="region of interest" description="Disordered" evidence="8">
    <location>
        <begin position="3191"/>
        <end position="3210"/>
    </location>
</feature>
<feature type="compositionally biased region" description="Polar residues" evidence="8">
    <location>
        <begin position="910"/>
        <end position="919"/>
    </location>
</feature>
<feature type="compositionally biased region" description="Low complexity" evidence="8">
    <location>
        <begin position="920"/>
        <end position="950"/>
    </location>
</feature>
<dbReference type="InterPro" id="IPR013273">
    <property type="entry name" value="ADAMTS/ADAMTS-like"/>
</dbReference>
<dbReference type="InterPro" id="IPR036179">
    <property type="entry name" value="Ig-like_dom_sf"/>
</dbReference>
<feature type="compositionally biased region" description="Polar residues" evidence="8">
    <location>
        <begin position="839"/>
        <end position="849"/>
    </location>
</feature>
<feature type="domain" description="BPTI/Kunitz inhibitor" evidence="10">
    <location>
        <begin position="2498"/>
        <end position="2548"/>
    </location>
</feature>
<feature type="domain" description="BPTI/Kunitz inhibitor" evidence="10">
    <location>
        <begin position="2362"/>
        <end position="2412"/>
    </location>
</feature>
<dbReference type="SUPFAM" id="SSF57362">
    <property type="entry name" value="BPTI-like"/>
    <property type="match status" value="10"/>
</dbReference>
<dbReference type="Gene3D" id="2.20.100.10">
    <property type="entry name" value="Thrombospondin type-1 (TSP1) repeat"/>
    <property type="match status" value="6"/>
</dbReference>
<evidence type="ECO:0000259" key="13">
    <source>
        <dbReference type="PROSITE" id="PS51390"/>
    </source>
</evidence>
<evidence type="ECO:0000256" key="4">
    <source>
        <dbReference type="ARBA" id="ARBA00022729"/>
    </source>
</evidence>
<dbReference type="Pfam" id="PF08686">
    <property type="entry name" value="PLAC"/>
    <property type="match status" value="1"/>
</dbReference>
<feature type="compositionally biased region" description="Low complexity" evidence="8">
    <location>
        <begin position="1303"/>
        <end position="1316"/>
    </location>
</feature>
<dbReference type="InterPro" id="IPR036383">
    <property type="entry name" value="TSP1_rpt_sf"/>
</dbReference>
<dbReference type="Gene3D" id="2.60.40.10">
    <property type="entry name" value="Immunoglobulins"/>
    <property type="match status" value="3"/>
</dbReference>
<dbReference type="InterPro" id="IPR013098">
    <property type="entry name" value="Ig_I-set"/>
</dbReference>
<evidence type="ECO:0000256" key="1">
    <source>
        <dbReference type="ARBA" id="ARBA00004613"/>
    </source>
</evidence>
<feature type="compositionally biased region" description="Polar residues" evidence="8">
    <location>
        <begin position="1120"/>
        <end position="1130"/>
    </location>
</feature>
<feature type="compositionally biased region" description="Low complexity" evidence="8">
    <location>
        <begin position="986"/>
        <end position="1014"/>
    </location>
</feature>
<feature type="compositionally biased region" description="Polar residues" evidence="8">
    <location>
        <begin position="1317"/>
        <end position="1341"/>
    </location>
</feature>
<dbReference type="SMART" id="SM00209">
    <property type="entry name" value="TSP1"/>
    <property type="match status" value="7"/>
</dbReference>
<dbReference type="InterPro" id="IPR003599">
    <property type="entry name" value="Ig_sub"/>
</dbReference>
<dbReference type="Pfam" id="PF19030">
    <property type="entry name" value="TSP1_ADAMTS"/>
    <property type="match status" value="6"/>
</dbReference>
<feature type="compositionally biased region" description="Polar residues" evidence="8">
    <location>
        <begin position="1190"/>
        <end position="1199"/>
    </location>
</feature>
<dbReference type="PANTHER" id="PTHR46676:SF1">
    <property type="entry name" value="PROTEIN AMBP"/>
    <property type="match status" value="1"/>
</dbReference>
<feature type="domain" description="BPTI/Kunitz inhibitor" evidence="10">
    <location>
        <begin position="2569"/>
        <end position="2621"/>
    </location>
</feature>
<feature type="domain" description="BPTI/Kunitz inhibitor" evidence="10">
    <location>
        <begin position="2178"/>
        <end position="2228"/>
    </location>
</feature>
<feature type="domain" description="BPTI/Kunitz inhibitor" evidence="10">
    <location>
        <begin position="2439"/>
        <end position="2489"/>
    </location>
</feature>
<dbReference type="PROSITE" id="PS50279">
    <property type="entry name" value="BPTI_KUNITZ_2"/>
    <property type="match status" value="10"/>
</dbReference>
<dbReference type="InterPro" id="IPR007110">
    <property type="entry name" value="Ig-like_dom"/>
</dbReference>
<keyword evidence="2" id="KW-0964">Secreted</keyword>
<dbReference type="PANTHER" id="PTHR46676">
    <property type="entry name" value="PROTEIN AMBP"/>
    <property type="match status" value="1"/>
</dbReference>
<protein>
    <submittedName>
        <fullName evidence="15">Papilin isoform X1</fullName>
    </submittedName>
</protein>
<dbReference type="SUPFAM" id="SSF57256">
    <property type="entry name" value="Elafin-like"/>
    <property type="match status" value="1"/>
</dbReference>
<feature type="compositionally biased region" description="Polar residues" evidence="8">
    <location>
        <begin position="803"/>
        <end position="824"/>
    </location>
</feature>
<feature type="domain" description="BPTI/Kunitz inhibitor" evidence="10">
    <location>
        <begin position="2057"/>
        <end position="2107"/>
    </location>
</feature>
<evidence type="ECO:0000259" key="11">
    <source>
        <dbReference type="PROSITE" id="PS50835"/>
    </source>
</evidence>
<evidence type="ECO:0000256" key="8">
    <source>
        <dbReference type="SAM" id="MobiDB-lite"/>
    </source>
</evidence>
<evidence type="ECO:0000256" key="7">
    <source>
        <dbReference type="ARBA" id="ARBA00023180"/>
    </source>
</evidence>
<evidence type="ECO:0000313" key="14">
    <source>
        <dbReference type="Proteomes" id="UP000829291"/>
    </source>
</evidence>
<dbReference type="Pfam" id="PF07679">
    <property type="entry name" value="I-set"/>
    <property type="match status" value="2"/>
</dbReference>
<keyword evidence="6" id="KW-1015">Disulfide bond</keyword>
<feature type="chain" id="PRO_5045514258" evidence="9">
    <location>
        <begin position="26"/>
        <end position="3210"/>
    </location>
</feature>
<feature type="domain" description="Ig-like" evidence="11">
    <location>
        <begin position="3046"/>
        <end position="3144"/>
    </location>
</feature>
<feature type="domain" description="PLAC" evidence="12">
    <location>
        <begin position="3148"/>
        <end position="3187"/>
    </location>
</feature>
<dbReference type="InterPro" id="IPR010909">
    <property type="entry name" value="PLAC"/>
</dbReference>
<dbReference type="CDD" id="cd22593">
    <property type="entry name" value="Kunitz_conkunitzin"/>
    <property type="match status" value="1"/>
</dbReference>
<feature type="region of interest" description="Disordered" evidence="8">
    <location>
        <begin position="701"/>
        <end position="1355"/>
    </location>
</feature>
<feature type="compositionally biased region" description="Polar residues" evidence="8">
    <location>
        <begin position="860"/>
        <end position="885"/>
    </location>
</feature>
<dbReference type="InterPro" id="IPR008197">
    <property type="entry name" value="WAP_dom"/>
</dbReference>
<keyword evidence="7" id="KW-0325">Glycoprotein</keyword>
<dbReference type="Pfam" id="PF00014">
    <property type="entry name" value="Kunitz_BPTI"/>
    <property type="match status" value="10"/>
</dbReference>
<dbReference type="PRINTS" id="PR00759">
    <property type="entry name" value="BASICPTASE"/>
</dbReference>
<feature type="compositionally biased region" description="Low complexity" evidence="8">
    <location>
        <begin position="1200"/>
        <end position="1230"/>
    </location>
</feature>
<evidence type="ECO:0000259" key="12">
    <source>
        <dbReference type="PROSITE" id="PS50900"/>
    </source>
</evidence>
<feature type="compositionally biased region" description="Acidic residues" evidence="8">
    <location>
        <begin position="720"/>
        <end position="735"/>
    </location>
</feature>
<evidence type="ECO:0000313" key="15">
    <source>
        <dbReference type="RefSeq" id="XP_046586722.1"/>
    </source>
</evidence>
<comment type="subcellular location">
    <subcellularLocation>
        <location evidence="1">Secreted</location>
    </subcellularLocation>
</comment>
<dbReference type="PROSITE" id="PS00280">
    <property type="entry name" value="BPTI_KUNITZ_1"/>
    <property type="match status" value="7"/>
</dbReference>
<keyword evidence="3" id="KW-0646">Protease inhibitor</keyword>
<feature type="compositionally biased region" description="Basic and acidic residues" evidence="8">
    <location>
        <begin position="701"/>
        <end position="714"/>
    </location>
</feature>
<feature type="domain" description="BPTI/Kunitz inhibitor" evidence="10">
    <location>
        <begin position="2236"/>
        <end position="2286"/>
    </location>
</feature>
<feature type="compositionally biased region" description="Polar residues" evidence="8">
    <location>
        <begin position="1140"/>
        <end position="1165"/>
    </location>
</feature>